<comment type="catalytic activity">
    <reaction evidence="7">
        <text>(2E)-4-hydroxy-3-methylbut-2-enyl diphosphate + oxidized [flavodoxin] + H2O + 2 H(+) = 2-C-methyl-D-erythritol 2,4-cyclic diphosphate + reduced [flavodoxin]</text>
        <dbReference type="Rhea" id="RHEA:43604"/>
        <dbReference type="Rhea" id="RHEA-COMP:10622"/>
        <dbReference type="Rhea" id="RHEA-COMP:10623"/>
        <dbReference type="ChEBI" id="CHEBI:15377"/>
        <dbReference type="ChEBI" id="CHEBI:15378"/>
        <dbReference type="ChEBI" id="CHEBI:57618"/>
        <dbReference type="ChEBI" id="CHEBI:58210"/>
        <dbReference type="ChEBI" id="CHEBI:58483"/>
        <dbReference type="ChEBI" id="CHEBI:128753"/>
        <dbReference type="EC" id="1.17.7.3"/>
    </reaction>
</comment>
<dbReference type="InterPro" id="IPR016425">
    <property type="entry name" value="IspG_bac"/>
</dbReference>
<feature type="binding site" evidence="7">
    <location>
        <position position="254"/>
    </location>
    <ligand>
        <name>[4Fe-4S] cluster</name>
        <dbReference type="ChEBI" id="CHEBI:49883"/>
    </ligand>
</feature>
<dbReference type="Proteomes" id="UP000886891">
    <property type="component" value="Unassembled WGS sequence"/>
</dbReference>
<comment type="function">
    <text evidence="7">Converts 2C-methyl-D-erythritol 2,4-cyclodiphosphate (ME-2,4cPP) into 1-hydroxy-2-methyl-2-(E)-butenyl 4-diphosphate.</text>
</comment>
<dbReference type="NCBIfam" id="NF001540">
    <property type="entry name" value="PRK00366.1"/>
    <property type="match status" value="1"/>
</dbReference>
<evidence type="ECO:0000313" key="10">
    <source>
        <dbReference type="EMBL" id="HIV00086.1"/>
    </source>
</evidence>
<keyword evidence="2 7" id="KW-0479">Metal-binding</keyword>
<keyword evidence="5 7" id="KW-0411">Iron-sulfur</keyword>
<feature type="binding site" evidence="7">
    <location>
        <position position="293"/>
    </location>
    <ligand>
        <name>[4Fe-4S] cluster</name>
        <dbReference type="ChEBI" id="CHEBI:49883"/>
    </ligand>
</feature>
<dbReference type="Pfam" id="PF04551">
    <property type="entry name" value="GcpE"/>
    <property type="match status" value="1"/>
</dbReference>
<evidence type="ECO:0000256" key="4">
    <source>
        <dbReference type="ARBA" id="ARBA00023004"/>
    </source>
</evidence>
<evidence type="ECO:0000259" key="8">
    <source>
        <dbReference type="Pfam" id="PF04551"/>
    </source>
</evidence>
<dbReference type="NCBIfam" id="TIGR00612">
    <property type="entry name" value="ispG_gcpE"/>
    <property type="match status" value="1"/>
</dbReference>
<dbReference type="AlphaFoldDB" id="A0A9D1SXV6"/>
<name>A0A9D1SXV6_9FIRM</name>
<comment type="similarity">
    <text evidence="7">Belongs to the IspG family.</text>
</comment>
<reference evidence="10" key="1">
    <citation type="submission" date="2020-10" db="EMBL/GenBank/DDBJ databases">
        <authorList>
            <person name="Gilroy R."/>
        </authorList>
    </citation>
    <scope>NUCLEOTIDE SEQUENCE</scope>
    <source>
        <strain evidence="10">23406</strain>
    </source>
</reference>
<dbReference type="Pfam" id="PF26540">
    <property type="entry name" value="GcpE_C"/>
    <property type="match status" value="1"/>
</dbReference>
<dbReference type="GO" id="GO:0046429">
    <property type="term" value="F:4-hydroxy-3-methylbut-2-en-1-yl diphosphate synthase activity (ferredoxin)"/>
    <property type="evidence" value="ECO:0007669"/>
    <property type="project" value="UniProtKB-UniRule"/>
</dbReference>
<comment type="caution">
    <text evidence="10">The sequence shown here is derived from an EMBL/GenBank/DDBJ whole genome shotgun (WGS) entry which is preliminary data.</text>
</comment>
<dbReference type="GO" id="GO:0051539">
    <property type="term" value="F:4 iron, 4 sulfur cluster binding"/>
    <property type="evidence" value="ECO:0007669"/>
    <property type="project" value="UniProtKB-UniRule"/>
</dbReference>
<dbReference type="InterPro" id="IPR011005">
    <property type="entry name" value="Dihydropteroate_synth-like_sf"/>
</dbReference>
<reference evidence="10" key="2">
    <citation type="journal article" date="2021" name="PeerJ">
        <title>Extensive microbial diversity within the chicken gut microbiome revealed by metagenomics and culture.</title>
        <authorList>
            <person name="Gilroy R."/>
            <person name="Ravi A."/>
            <person name="Getino M."/>
            <person name="Pursley I."/>
            <person name="Horton D.L."/>
            <person name="Alikhan N.F."/>
            <person name="Baker D."/>
            <person name="Gharbi K."/>
            <person name="Hall N."/>
            <person name="Watson M."/>
            <person name="Adriaenssens E.M."/>
            <person name="Foster-Nyarko E."/>
            <person name="Jarju S."/>
            <person name="Secka A."/>
            <person name="Antonio M."/>
            <person name="Oren A."/>
            <person name="Chaudhuri R.R."/>
            <person name="La Ragione R."/>
            <person name="Hildebrand F."/>
            <person name="Pallen M.J."/>
        </authorList>
    </citation>
    <scope>NUCLEOTIDE SEQUENCE</scope>
    <source>
        <strain evidence="10">23406</strain>
    </source>
</reference>
<proteinExistence type="inferred from homology"/>
<evidence type="ECO:0000256" key="2">
    <source>
        <dbReference type="ARBA" id="ARBA00022723"/>
    </source>
</evidence>
<comment type="pathway">
    <text evidence="7">Isoprenoid biosynthesis; isopentenyl diphosphate biosynthesis via DXP pathway; isopentenyl diphosphate from 1-deoxy-D-xylulose 5-phosphate: step 5/6.</text>
</comment>
<dbReference type="EMBL" id="DVOH01000022">
    <property type="protein sequence ID" value="HIV00086.1"/>
    <property type="molecule type" value="Genomic_DNA"/>
</dbReference>
<dbReference type="InterPro" id="IPR011060">
    <property type="entry name" value="RibuloseP-bd_barrel"/>
</dbReference>
<dbReference type="InterPro" id="IPR004588">
    <property type="entry name" value="IspG_bac-typ"/>
</dbReference>
<feature type="domain" description="IspG TIM-barrel" evidence="8">
    <location>
        <begin position="2"/>
        <end position="231"/>
    </location>
</feature>
<dbReference type="SUPFAM" id="SSF56014">
    <property type="entry name" value="Nitrite and sulphite reductase 4Fe-4S domain-like"/>
    <property type="match status" value="1"/>
</dbReference>
<dbReference type="GO" id="GO:0019288">
    <property type="term" value="P:isopentenyl diphosphate biosynthetic process, methylerythritol 4-phosphate pathway"/>
    <property type="evidence" value="ECO:0007669"/>
    <property type="project" value="UniProtKB-UniRule"/>
</dbReference>
<sequence length="338" mass="35225">MTKSVNVGNLTIGGGAPVSVQSMTDTPTTDIKATVGEIEALQRAGADLVRVSVPDQASAKALKSIVEATTLPIVADIHYDYRLAIAAMESGAHKIRINPSNTPAAGLKEIAQVANERLIPIRVGVNRGSVKENATPEMLASLALDAAKRMEDAGCDRLVLAVKSSDVRETVAVNRILAKKTDYPLHIGLTEAGTTQSGIIRSSAAIGALLLEGIGDTVRFSLSGNPVPEVIGAVRLLQSLGLREGVHVVACPTCARTCIDVAGLAERLERRFGNLPKNLKIAVMGCAVNGIGESQGADFGVCGGKDKSVLFRKGQIVKTVGNDCIEAELDALLEECGG</sequence>
<dbReference type="InterPro" id="IPR058579">
    <property type="entry name" value="IspG_C"/>
</dbReference>
<dbReference type="SUPFAM" id="SSF51366">
    <property type="entry name" value="Ribulose-phoshate binding barrel"/>
    <property type="match status" value="1"/>
</dbReference>
<feature type="binding site" evidence="7">
    <location>
        <position position="286"/>
    </location>
    <ligand>
        <name>[4Fe-4S] cluster</name>
        <dbReference type="ChEBI" id="CHEBI:49883"/>
    </ligand>
</feature>
<dbReference type="PANTHER" id="PTHR30454:SF0">
    <property type="entry name" value="4-HYDROXY-3-METHYLBUT-2-EN-1-YL DIPHOSPHATE SYNTHASE (FERREDOXIN), CHLOROPLASTIC"/>
    <property type="match status" value="1"/>
</dbReference>
<protein>
    <recommendedName>
        <fullName evidence="7">4-hydroxy-3-methylbut-2-en-1-yl diphosphate synthase (flavodoxin)</fullName>
        <ecNumber evidence="7">1.17.7.3</ecNumber>
    </recommendedName>
    <alternativeName>
        <fullName evidence="7">1-hydroxy-2-methyl-2-(E)-butenyl 4-diphosphate synthase</fullName>
    </alternativeName>
</protein>
<evidence type="ECO:0000313" key="11">
    <source>
        <dbReference type="Proteomes" id="UP000886891"/>
    </source>
</evidence>
<feature type="domain" description="IspG C-terminal" evidence="9">
    <location>
        <begin position="248"/>
        <end position="334"/>
    </location>
</feature>
<organism evidence="10 11">
    <name type="scientific">Candidatus Stercoripulliclostridium merdipullorum</name>
    <dbReference type="NCBI Taxonomy" id="2840952"/>
    <lineage>
        <taxon>Bacteria</taxon>
        <taxon>Bacillati</taxon>
        <taxon>Bacillota</taxon>
        <taxon>Clostridia</taxon>
        <taxon>Eubacteriales</taxon>
        <taxon>Candidatus Stercoripulliclostridium</taxon>
    </lineage>
</organism>
<dbReference type="GO" id="GO:0141197">
    <property type="term" value="F:4-hydroxy-3-methylbut-2-enyl-diphosphate synthase activity (flavodoxin)"/>
    <property type="evidence" value="ECO:0007669"/>
    <property type="project" value="UniProtKB-EC"/>
</dbReference>
<keyword evidence="3 7" id="KW-0560">Oxidoreductase</keyword>
<dbReference type="Gene3D" id="3.30.413.10">
    <property type="entry name" value="Sulfite Reductase Hemoprotein, domain 1"/>
    <property type="match status" value="1"/>
</dbReference>
<keyword evidence="6 7" id="KW-0414">Isoprene biosynthesis</keyword>
<evidence type="ECO:0000259" key="9">
    <source>
        <dbReference type="Pfam" id="PF26540"/>
    </source>
</evidence>
<dbReference type="InterPro" id="IPR058578">
    <property type="entry name" value="IspG_TIM"/>
</dbReference>
<comment type="cofactor">
    <cofactor evidence="7">
        <name>[4Fe-4S] cluster</name>
        <dbReference type="ChEBI" id="CHEBI:49883"/>
    </cofactor>
    <text evidence="7">Binds 1 [4Fe-4S] cluster.</text>
</comment>
<keyword evidence="1 7" id="KW-0004">4Fe-4S</keyword>
<accession>A0A9D1SXV6</accession>
<dbReference type="PANTHER" id="PTHR30454">
    <property type="entry name" value="4-HYDROXY-3-METHYLBUT-2-EN-1-YL DIPHOSPHATE SYNTHASE"/>
    <property type="match status" value="1"/>
</dbReference>
<evidence type="ECO:0000256" key="6">
    <source>
        <dbReference type="ARBA" id="ARBA00023229"/>
    </source>
</evidence>
<dbReference type="Gene3D" id="3.20.20.20">
    <property type="entry name" value="Dihydropteroate synthase-like"/>
    <property type="match status" value="1"/>
</dbReference>
<evidence type="ECO:0000256" key="3">
    <source>
        <dbReference type="ARBA" id="ARBA00023002"/>
    </source>
</evidence>
<evidence type="ECO:0000256" key="5">
    <source>
        <dbReference type="ARBA" id="ARBA00023014"/>
    </source>
</evidence>
<dbReference type="GO" id="GO:0016114">
    <property type="term" value="P:terpenoid biosynthetic process"/>
    <property type="evidence" value="ECO:0007669"/>
    <property type="project" value="InterPro"/>
</dbReference>
<keyword evidence="4 7" id="KW-0408">Iron</keyword>
<evidence type="ECO:0000256" key="7">
    <source>
        <dbReference type="HAMAP-Rule" id="MF_00159"/>
    </source>
</evidence>
<evidence type="ECO:0000256" key="1">
    <source>
        <dbReference type="ARBA" id="ARBA00022485"/>
    </source>
</evidence>
<dbReference type="PIRSF" id="PIRSF004640">
    <property type="entry name" value="IspG"/>
    <property type="match status" value="1"/>
</dbReference>
<dbReference type="EC" id="1.17.7.3" evidence="7"/>
<feature type="binding site" evidence="7">
    <location>
        <position position="251"/>
    </location>
    <ligand>
        <name>[4Fe-4S] cluster</name>
        <dbReference type="ChEBI" id="CHEBI:49883"/>
    </ligand>
</feature>
<dbReference type="InterPro" id="IPR045854">
    <property type="entry name" value="NO2/SO3_Rdtase_4Fe4S_sf"/>
</dbReference>
<dbReference type="GO" id="GO:0005506">
    <property type="term" value="F:iron ion binding"/>
    <property type="evidence" value="ECO:0007669"/>
    <property type="project" value="InterPro"/>
</dbReference>
<dbReference type="HAMAP" id="MF_00159">
    <property type="entry name" value="IspG"/>
    <property type="match status" value="1"/>
</dbReference>
<gene>
    <name evidence="7 10" type="primary">ispG</name>
    <name evidence="10" type="synonym">gcpE</name>
    <name evidence="10" type="ORF">IAB14_03095</name>
</gene>